<feature type="domain" description="Nop" evidence="7">
    <location>
        <begin position="295"/>
        <end position="413"/>
    </location>
</feature>
<keyword evidence="4" id="KW-0539">Nucleus</keyword>
<organism evidence="8 9">
    <name type="scientific">Morella rubra</name>
    <name type="common">Chinese bayberry</name>
    <dbReference type="NCBI Taxonomy" id="262757"/>
    <lineage>
        <taxon>Eukaryota</taxon>
        <taxon>Viridiplantae</taxon>
        <taxon>Streptophyta</taxon>
        <taxon>Embryophyta</taxon>
        <taxon>Tracheophyta</taxon>
        <taxon>Spermatophyta</taxon>
        <taxon>Magnoliopsida</taxon>
        <taxon>eudicotyledons</taxon>
        <taxon>Gunneridae</taxon>
        <taxon>Pentapetalae</taxon>
        <taxon>rosids</taxon>
        <taxon>fabids</taxon>
        <taxon>Fagales</taxon>
        <taxon>Myricaceae</taxon>
        <taxon>Morella</taxon>
    </lineage>
</organism>
<dbReference type="SMART" id="SM00931">
    <property type="entry name" value="NOSIC"/>
    <property type="match status" value="1"/>
</dbReference>
<evidence type="ECO:0000256" key="1">
    <source>
        <dbReference type="ARBA" id="ARBA00004604"/>
    </source>
</evidence>
<dbReference type="InterPro" id="IPR045056">
    <property type="entry name" value="Nop56/Nop58"/>
</dbReference>
<evidence type="ECO:0000313" key="9">
    <source>
        <dbReference type="Proteomes" id="UP000516437"/>
    </source>
</evidence>
<reference evidence="8 9" key="1">
    <citation type="journal article" date="2019" name="Plant Biotechnol. J.">
        <title>The red bayberry genome and genetic basis of sex determination.</title>
        <authorList>
            <person name="Jia H.M."/>
            <person name="Jia H.J."/>
            <person name="Cai Q.L."/>
            <person name="Wang Y."/>
            <person name="Zhao H.B."/>
            <person name="Yang W.F."/>
            <person name="Wang G.Y."/>
            <person name="Li Y.H."/>
            <person name="Zhan D.L."/>
            <person name="Shen Y.T."/>
            <person name="Niu Q.F."/>
            <person name="Chang L."/>
            <person name="Qiu J."/>
            <person name="Zhao L."/>
            <person name="Xie H.B."/>
            <person name="Fu W.Y."/>
            <person name="Jin J."/>
            <person name="Li X.W."/>
            <person name="Jiao Y."/>
            <person name="Zhou C.C."/>
            <person name="Tu T."/>
            <person name="Chai C.Y."/>
            <person name="Gao J.L."/>
            <person name="Fan L.J."/>
            <person name="van de Weg E."/>
            <person name="Wang J.Y."/>
            <person name="Gao Z.S."/>
        </authorList>
    </citation>
    <scope>NUCLEOTIDE SEQUENCE [LARGE SCALE GENOMIC DNA]</scope>
    <source>
        <tissue evidence="8">Leaves</tissue>
    </source>
</reference>
<sequence>MALYLLYESASGYALFLAHGLDEIGQNTEAVRNSVSDLNRFGKVVQLTAFHPFESALDALNQCNAISEGLMTDELRSFLELNLPKVKESKKPKFRLGIVDTKVGSHIHEVTKIPCESGDFVHELLRGVRLHFDRFLKDLKPGDLEKAQLGLGHSYSRAKVKFNVNRVDNMVIQAIFLLDTLDKDVNSFSMRVREWYSWHFPELVKIINDNYLYAKVAKYIEDKSKLCDESIPGLTDVVGDEDKAKEIVDAAKASMGQDLSPIDLINVHQFAQRVMDLSEYRRKLYDYLVAKMNDIAPNLASLIGEVVGARLISHAGSLTNLAKCPSSTLQILGAEKALFRALKTRGNTPKYGLIFHSSFIGRASAKNKGRMARYLANKCSIASRIDCFSEGSTTVFGEKLREQVEERLDFYDKGVAPRKNIDVMKDAIESVQNKDTEMETEEVPTEASAKKSKKKKSKTAAAENGESVAVDNPAALTNGEALEDAKSEKKKKKEKRKSDSEMEQQDGLTAEQDETGKKKKKKSQDEDGEDLQSAGDGKKRKKKKSKSEDAE</sequence>
<keyword evidence="9" id="KW-1185">Reference proteome</keyword>
<accession>A0A6A1VWL6</accession>
<evidence type="ECO:0000256" key="3">
    <source>
        <dbReference type="ARBA" id="ARBA00022517"/>
    </source>
</evidence>
<dbReference type="Gene3D" id="1.10.246.90">
    <property type="entry name" value="Nop domain"/>
    <property type="match status" value="1"/>
</dbReference>
<dbReference type="Pfam" id="PF01798">
    <property type="entry name" value="Nop"/>
    <property type="match status" value="1"/>
</dbReference>
<comment type="similarity">
    <text evidence="2">Belongs to the NOP5/NOP56 family.</text>
</comment>
<feature type="region of interest" description="Disordered" evidence="6">
    <location>
        <begin position="432"/>
        <end position="551"/>
    </location>
</feature>
<dbReference type="FunFam" id="1.10.287.4070:FF:000002">
    <property type="entry name" value="Nucleolar protein 56"/>
    <property type="match status" value="1"/>
</dbReference>
<dbReference type="EMBL" id="RXIC02000022">
    <property type="protein sequence ID" value="KAB1217329.1"/>
    <property type="molecule type" value="Genomic_DNA"/>
</dbReference>
<evidence type="ECO:0000256" key="5">
    <source>
        <dbReference type="ARBA" id="ARBA00040742"/>
    </source>
</evidence>
<evidence type="ECO:0000256" key="4">
    <source>
        <dbReference type="ARBA" id="ARBA00023242"/>
    </source>
</evidence>
<dbReference type="PROSITE" id="PS51358">
    <property type="entry name" value="NOP"/>
    <property type="match status" value="1"/>
</dbReference>
<name>A0A6A1VWL6_9ROSI</name>
<dbReference type="InterPro" id="IPR012974">
    <property type="entry name" value="NOP58/56_N"/>
</dbReference>
<comment type="subcellular location">
    <subcellularLocation>
        <location evidence="1">Nucleus</location>
        <location evidence="1">Nucleolus</location>
    </subcellularLocation>
</comment>
<protein>
    <recommendedName>
        <fullName evidence="5">Nucleolar protein 56</fullName>
    </recommendedName>
</protein>
<dbReference type="GO" id="GO:0030515">
    <property type="term" value="F:snoRNA binding"/>
    <property type="evidence" value="ECO:0007669"/>
    <property type="project" value="InterPro"/>
</dbReference>
<dbReference type="GO" id="GO:0032040">
    <property type="term" value="C:small-subunit processome"/>
    <property type="evidence" value="ECO:0007669"/>
    <property type="project" value="InterPro"/>
</dbReference>
<evidence type="ECO:0000313" key="8">
    <source>
        <dbReference type="EMBL" id="KAB1217329.1"/>
    </source>
</evidence>
<evidence type="ECO:0000259" key="7">
    <source>
        <dbReference type="PROSITE" id="PS51358"/>
    </source>
</evidence>
<dbReference type="Gene3D" id="1.10.287.4070">
    <property type="match status" value="1"/>
</dbReference>
<dbReference type="InterPro" id="IPR036070">
    <property type="entry name" value="Nop_dom_sf"/>
</dbReference>
<evidence type="ECO:0000256" key="2">
    <source>
        <dbReference type="ARBA" id="ARBA00009211"/>
    </source>
</evidence>
<gene>
    <name evidence="8" type="ORF">CJ030_MR4G020992</name>
</gene>
<dbReference type="GO" id="GO:0031428">
    <property type="term" value="C:box C/D methylation guide snoRNP complex"/>
    <property type="evidence" value="ECO:0007669"/>
    <property type="project" value="InterPro"/>
</dbReference>
<dbReference type="SUPFAM" id="SSF89124">
    <property type="entry name" value="Nop domain"/>
    <property type="match status" value="1"/>
</dbReference>
<dbReference type="AlphaFoldDB" id="A0A6A1VWL6"/>
<proteinExistence type="inferred from homology"/>
<dbReference type="GO" id="GO:0042254">
    <property type="term" value="P:ribosome biogenesis"/>
    <property type="evidence" value="ECO:0007669"/>
    <property type="project" value="UniProtKB-KW"/>
</dbReference>
<dbReference type="Proteomes" id="UP000516437">
    <property type="component" value="Chromosome 4"/>
</dbReference>
<dbReference type="InterPro" id="IPR042239">
    <property type="entry name" value="Nop_C"/>
</dbReference>
<dbReference type="PANTHER" id="PTHR10894:SF0">
    <property type="entry name" value="NUCLEOLAR PROTEIN 56"/>
    <property type="match status" value="1"/>
</dbReference>
<dbReference type="FunFam" id="1.10.246.90:FF:000001">
    <property type="entry name" value="Nucleolar protein 56"/>
    <property type="match status" value="1"/>
</dbReference>
<dbReference type="InterPro" id="IPR002687">
    <property type="entry name" value="Nop_dom"/>
</dbReference>
<dbReference type="InterPro" id="IPR012976">
    <property type="entry name" value="NOSIC"/>
</dbReference>
<evidence type="ECO:0000256" key="6">
    <source>
        <dbReference type="SAM" id="MobiDB-lite"/>
    </source>
</evidence>
<comment type="caution">
    <text evidence="8">The sequence shown here is derived from an EMBL/GenBank/DDBJ whole genome shotgun (WGS) entry which is preliminary data.</text>
</comment>
<keyword evidence="3" id="KW-0690">Ribosome biogenesis</keyword>
<dbReference type="Pfam" id="PF08156">
    <property type="entry name" value="NOP5NT"/>
    <property type="match status" value="1"/>
</dbReference>
<dbReference type="OrthoDB" id="6780543at2759"/>
<dbReference type="PANTHER" id="PTHR10894">
    <property type="entry name" value="NUCLEOLAR PROTEIN 5 NUCLEOLAR PROTEIN NOP5 NOP58"/>
    <property type="match status" value="1"/>
</dbReference>